<dbReference type="FunFam" id="3.10.290.60:FF:000001">
    <property type="entry name" value="Ubiquitin-activating enzyme E1 2"/>
    <property type="match status" value="1"/>
</dbReference>
<feature type="domain" description="Ubiquitin-activating enzyme E1 C-terminal" evidence="10">
    <location>
        <begin position="920"/>
        <end position="1046"/>
    </location>
</feature>
<evidence type="ECO:0000256" key="5">
    <source>
        <dbReference type="ARBA" id="ARBA00022786"/>
    </source>
</evidence>
<proteinExistence type="inferred from homology"/>
<evidence type="ECO:0000313" key="11">
    <source>
        <dbReference type="Proteomes" id="UP000887575"/>
    </source>
</evidence>
<dbReference type="InterPro" id="IPR019572">
    <property type="entry name" value="UBA_E1_SCCH"/>
</dbReference>
<dbReference type="NCBIfam" id="TIGR01408">
    <property type="entry name" value="Ube1"/>
    <property type="match status" value="1"/>
</dbReference>
<evidence type="ECO:0000259" key="10">
    <source>
        <dbReference type="SMART" id="SM00985"/>
    </source>
</evidence>
<dbReference type="InterPro" id="IPR000011">
    <property type="entry name" value="UBQ/SUMO-activ_enz_E1-like"/>
</dbReference>
<dbReference type="InterPro" id="IPR038252">
    <property type="entry name" value="UBA_E1_C_sf"/>
</dbReference>
<dbReference type="GO" id="GO:0004839">
    <property type="term" value="F:ubiquitin activating enzyme activity"/>
    <property type="evidence" value="ECO:0007669"/>
    <property type="project" value="UniProtKB-EC"/>
</dbReference>
<dbReference type="GO" id="GO:0031510">
    <property type="term" value="C:SUMO activating enzyme complex"/>
    <property type="evidence" value="ECO:0007669"/>
    <property type="project" value="TreeGrafter"/>
</dbReference>
<dbReference type="GO" id="GO:0005524">
    <property type="term" value="F:ATP binding"/>
    <property type="evidence" value="ECO:0007669"/>
    <property type="project" value="UniProtKB-KW"/>
</dbReference>
<dbReference type="InterPro" id="IPR042063">
    <property type="entry name" value="Ubi_acti_E1_SCCH"/>
</dbReference>
<comment type="pathway">
    <text evidence="1">Protein modification; protein ubiquitination.</text>
</comment>
<dbReference type="SUPFAM" id="SSF69572">
    <property type="entry name" value="Activating enzymes of the ubiquitin-like proteins"/>
    <property type="match status" value="2"/>
</dbReference>
<organism evidence="11 12">
    <name type="scientific">Mesorhabditis belari</name>
    <dbReference type="NCBI Taxonomy" id="2138241"/>
    <lineage>
        <taxon>Eukaryota</taxon>
        <taxon>Metazoa</taxon>
        <taxon>Ecdysozoa</taxon>
        <taxon>Nematoda</taxon>
        <taxon>Chromadorea</taxon>
        <taxon>Rhabditida</taxon>
        <taxon>Rhabditina</taxon>
        <taxon>Rhabditomorpha</taxon>
        <taxon>Rhabditoidea</taxon>
        <taxon>Rhabditidae</taxon>
        <taxon>Mesorhabditinae</taxon>
        <taxon>Mesorhabditis</taxon>
    </lineage>
</organism>
<evidence type="ECO:0000256" key="1">
    <source>
        <dbReference type="ARBA" id="ARBA00004906"/>
    </source>
</evidence>
<dbReference type="CDD" id="cd01490">
    <property type="entry name" value="Ube1_repeat2"/>
    <property type="match status" value="1"/>
</dbReference>
<dbReference type="AlphaFoldDB" id="A0AAF3JBH4"/>
<evidence type="ECO:0000313" key="12">
    <source>
        <dbReference type="WBParaSite" id="MBELARI_LOCUS8334"/>
    </source>
</evidence>
<name>A0AAF3JBH4_9BILA</name>
<dbReference type="InterPro" id="IPR042449">
    <property type="entry name" value="Ub-E1_IAD_1"/>
</dbReference>
<dbReference type="InterPro" id="IPR018965">
    <property type="entry name" value="Ub-activating_enz_E1_C"/>
</dbReference>
<keyword evidence="4 8" id="KW-0547">Nucleotide-binding</keyword>
<sequence length="1050" mass="117436">MYRDYIRNDAKQHSVIKLASNIAMSAEADSKMDVSEEQTNTRSNGVEGQLNDVDTNLYSRQIYALGESAMMHLRKSSVLISGIGGVGVEIAKNLILGGVRHVTIHDQKATTWNDLSAQYYLREEDLGKNRASASFERLAELNDSVTCVLNTDSLALELVEKFDLIILTDTPLSMQLQISNWVRAAGKKMLVADSRGLFSYIFTDLGQQFRIDDSNGEQPQEFHIEHIDRGTGDVTTLENVMHGLVDGDFVTFTEVKGMVQINECQPIKVTVKKPHIFNIGNAAADFDAHTESGRGRQVKVASYVDYKPLAEALRDPEIAFWDFARMEYPQQLHQLFQALYAFEEKHGRSPKPRCDDDAALLKEELPADSEVDASLLKMFSYQATGMLVNVCSVVGGIAAQEAMKAVTHHMTPLKQFLYLDHVDALPGDWNSFNADLLTYEDCAPRGNRYDGQAAVFGWQYQETIGRQKWFIVGAGAIGCELLKNLAMMGVSSGKDGLIKITDMDQIEISNLNRQFLFRRPDVGEKKSVVAARAVKSMAERVGPDTESIFNDTFFGALNGVFNALDNVDARRYMDRRCLFYGLPLLESGTLGTKGNTQVVYPHLTESYSSSQDPPEKDIPICTLKNFPNEIQHTIQWARDQFETLFSQPSENANRFLEDSKEFLKHVETLAHNQKMEMLTAVVDALDNEKPTSAEDCIAWARLLFQNNFHDSIAQMLHMFPPEMVTDQGAKFWSGTKRCPHPIVFDVAKSEHFNFVYSASILRAQQYNIPPILDVKQVGKIAASVQVKPFVPKKGVKIAVTEAEAKEMNERGVEDGEEAELSLKIKLSKLEAAVAEKLQAIDFEKDDDTNHHMEFITSCSNLRAGNYDIQPSDVLKTKQIAGRIIPAIATTTAAIAGLVCIEFMKMVDADGKLSATPMDRFKNGFINLALPFFGFSEPIAAPKKKYGDKEWTIWDSLTIKAPMTLKQMIDWVQNEASGSSVTMVSSGVSLIYSFFMNAANRDKRLGMELRDVVAEVSKKEIPSYQRSLVLEVMVEDENGEDVDLPYLKYIF</sequence>
<dbReference type="PANTHER" id="PTHR10953:SF4">
    <property type="entry name" value="UBIQUITIN-ACTIVATING ENZYME E1 C-TERMINAL DOMAIN-CONTAINING PROTEIN"/>
    <property type="match status" value="1"/>
</dbReference>
<evidence type="ECO:0000256" key="8">
    <source>
        <dbReference type="RuleBase" id="RU000519"/>
    </source>
</evidence>
<feature type="active site" description="Glycyl thioester intermediate" evidence="7">
    <location>
        <position position="621"/>
    </location>
</feature>
<dbReference type="FunFam" id="1.10.10.2660:FF:000001">
    <property type="entry name" value="Ubiquitin-activating enzyme E1 1"/>
    <property type="match status" value="1"/>
</dbReference>
<evidence type="ECO:0000256" key="3">
    <source>
        <dbReference type="ARBA" id="ARBA00022598"/>
    </source>
</evidence>
<evidence type="ECO:0000256" key="2">
    <source>
        <dbReference type="ARBA" id="ARBA00005673"/>
    </source>
</evidence>
<dbReference type="Proteomes" id="UP000887575">
    <property type="component" value="Unassembled WGS sequence"/>
</dbReference>
<dbReference type="Gene3D" id="3.40.50.720">
    <property type="entry name" value="NAD(P)-binding Rossmann-like Domain"/>
    <property type="match status" value="1"/>
</dbReference>
<dbReference type="InterPro" id="IPR018075">
    <property type="entry name" value="UBQ-activ_enz_E1"/>
</dbReference>
<dbReference type="PRINTS" id="PR01849">
    <property type="entry name" value="UBIQUITINACT"/>
</dbReference>
<keyword evidence="3 8" id="KW-0436">Ligase</keyword>
<dbReference type="GO" id="GO:0005737">
    <property type="term" value="C:cytoplasm"/>
    <property type="evidence" value="ECO:0007669"/>
    <property type="project" value="TreeGrafter"/>
</dbReference>
<dbReference type="InterPro" id="IPR042302">
    <property type="entry name" value="E1_FCCH_sf"/>
</dbReference>
<dbReference type="GO" id="GO:0016925">
    <property type="term" value="P:protein sumoylation"/>
    <property type="evidence" value="ECO:0007669"/>
    <property type="project" value="TreeGrafter"/>
</dbReference>
<evidence type="ECO:0000256" key="6">
    <source>
        <dbReference type="ARBA" id="ARBA00022840"/>
    </source>
</evidence>
<feature type="compositionally biased region" description="Polar residues" evidence="9">
    <location>
        <begin position="37"/>
        <end position="48"/>
    </location>
</feature>
<keyword evidence="6 8" id="KW-0067">ATP-binding</keyword>
<dbReference type="GO" id="GO:0019948">
    <property type="term" value="F:SUMO activating enzyme activity"/>
    <property type="evidence" value="ECO:0007669"/>
    <property type="project" value="TreeGrafter"/>
</dbReference>
<dbReference type="InterPro" id="IPR033127">
    <property type="entry name" value="UBQ-activ_enz_E1_Cys_AS"/>
</dbReference>
<dbReference type="PROSITE" id="PS00865">
    <property type="entry name" value="UBIQUITIN_ACTIVAT_2"/>
    <property type="match status" value="1"/>
</dbReference>
<evidence type="ECO:0000256" key="9">
    <source>
        <dbReference type="SAM" id="MobiDB-lite"/>
    </source>
</evidence>
<dbReference type="InterPro" id="IPR035985">
    <property type="entry name" value="Ubiquitin-activating_enz"/>
</dbReference>
<comment type="similarity">
    <text evidence="2 8">Belongs to the ubiquitin-activating E1 family.</text>
</comment>
<dbReference type="WBParaSite" id="MBELARI_LOCUS8334">
    <property type="protein sequence ID" value="MBELARI_LOCUS8334"/>
    <property type="gene ID" value="MBELARI_LOCUS8334"/>
</dbReference>
<feature type="region of interest" description="Disordered" evidence="9">
    <location>
        <begin position="29"/>
        <end position="48"/>
    </location>
</feature>
<reference evidence="12" key="1">
    <citation type="submission" date="2024-02" db="UniProtKB">
        <authorList>
            <consortium name="WormBaseParasite"/>
        </authorList>
    </citation>
    <scope>IDENTIFICATION</scope>
</reference>
<dbReference type="SMART" id="SM00985">
    <property type="entry name" value="UBA_e1_C"/>
    <property type="match status" value="1"/>
</dbReference>
<dbReference type="Pfam" id="PF09358">
    <property type="entry name" value="E1_UFD"/>
    <property type="match status" value="1"/>
</dbReference>
<dbReference type="PANTHER" id="PTHR10953">
    <property type="entry name" value="UBIQUITIN-ACTIVATING ENZYME E1"/>
    <property type="match status" value="1"/>
</dbReference>
<dbReference type="Gene3D" id="3.10.290.60">
    <property type="entry name" value="Ubiquitin-activating enzyme E1, UFD domain"/>
    <property type="match status" value="1"/>
</dbReference>
<dbReference type="Gene3D" id="3.40.50.12550">
    <property type="entry name" value="Ubiquitin-activating enzyme E1, inactive adenylation domain, subdomain 2"/>
    <property type="match status" value="1"/>
</dbReference>
<dbReference type="Pfam" id="PF00899">
    <property type="entry name" value="ThiF"/>
    <property type="match status" value="2"/>
</dbReference>
<dbReference type="Gene3D" id="3.50.50.80">
    <property type="entry name" value="Ubiquitin-activating enzyme E1, inactive adenylation domain, subdomain 1"/>
    <property type="match status" value="1"/>
</dbReference>
<dbReference type="Gene3D" id="2.40.30.180">
    <property type="entry name" value="Ubiquitin-activating enzyme E1, FCCH domain"/>
    <property type="match status" value="1"/>
</dbReference>
<accession>A0AAF3JBH4</accession>
<dbReference type="Gene3D" id="1.10.10.2660">
    <property type="entry name" value="Ubiquitin-activating enzyme E1, SCCH domain"/>
    <property type="match status" value="1"/>
</dbReference>
<evidence type="ECO:0000256" key="7">
    <source>
        <dbReference type="PROSITE-ProRule" id="PRU10132"/>
    </source>
</evidence>
<protein>
    <submittedName>
        <fullName evidence="12">Ubiquitin-activating enzyme E1 C-terminal domain-containing protein</fullName>
    </submittedName>
</protein>
<dbReference type="InterPro" id="IPR045886">
    <property type="entry name" value="ThiF/MoeB/HesA"/>
</dbReference>
<dbReference type="FunFam" id="3.50.50.80:FF:000001">
    <property type="entry name" value="ubiquitin-like modifier-activating enzyme 1"/>
    <property type="match status" value="1"/>
</dbReference>
<dbReference type="Pfam" id="PF10585">
    <property type="entry name" value="UBA_E1_SCCH"/>
    <property type="match status" value="1"/>
</dbReference>
<dbReference type="InterPro" id="IPR000594">
    <property type="entry name" value="ThiF_NAD_FAD-bd"/>
</dbReference>
<keyword evidence="11" id="KW-1185">Reference proteome</keyword>
<evidence type="ECO:0000256" key="4">
    <source>
        <dbReference type="ARBA" id="ARBA00022741"/>
    </source>
</evidence>
<keyword evidence="5 8" id="KW-0833">Ubl conjugation pathway</keyword>